<keyword evidence="1" id="KW-1185">Reference proteome</keyword>
<evidence type="ECO:0000313" key="1">
    <source>
        <dbReference type="Proteomes" id="UP000790787"/>
    </source>
</evidence>
<name>A0AC58SAD9_TOBAC</name>
<reference evidence="1" key="1">
    <citation type="journal article" date="2014" name="Nat. Commun.">
        <title>The tobacco genome sequence and its comparison with those of tomato and potato.</title>
        <authorList>
            <person name="Sierro N."/>
            <person name="Battey J.N."/>
            <person name="Ouadi S."/>
            <person name="Bakaher N."/>
            <person name="Bovet L."/>
            <person name="Willig A."/>
            <person name="Goepfert S."/>
            <person name="Peitsch M.C."/>
            <person name="Ivanov N.V."/>
        </authorList>
    </citation>
    <scope>NUCLEOTIDE SEQUENCE [LARGE SCALE GENOMIC DNA]</scope>
</reference>
<dbReference type="RefSeq" id="XP_075081942.1">
    <property type="nucleotide sequence ID" value="XM_075225841.1"/>
</dbReference>
<reference evidence="2" key="2">
    <citation type="submission" date="2025-08" db="UniProtKB">
        <authorList>
            <consortium name="RefSeq"/>
        </authorList>
    </citation>
    <scope>IDENTIFICATION</scope>
    <source>
        <tissue evidence="2">Leaf</tissue>
    </source>
</reference>
<sequence length="169" mass="19174">MISAYAPQVGLDEEVKMSFWEDFYEFVCGISHTEKLFVGRDFNGNIGAMSEGYDDVHGSFYFRVYNGCSMYLLDISKTFDLVIANSNFPKKEKYLVTFQSSVSRSQIDYLLIKKIKSGALTKDIARELGDNLLTKDIALTVAKTAALERLYEALDDRGENKKLYRLAKA</sequence>
<evidence type="ECO:0000313" key="2">
    <source>
        <dbReference type="RefSeq" id="XP_075081942.1"/>
    </source>
</evidence>
<accession>A0AC58SAD9</accession>
<protein>
    <submittedName>
        <fullName evidence="2">Uncharacterized protein LOC142166457</fullName>
    </submittedName>
</protein>
<dbReference type="Proteomes" id="UP000790787">
    <property type="component" value="Chromosome 2"/>
</dbReference>
<gene>
    <name evidence="2" type="primary">LOC142166457</name>
</gene>
<proteinExistence type="predicted"/>
<organism evidence="1 2">
    <name type="scientific">Nicotiana tabacum</name>
    <name type="common">Common tobacco</name>
    <dbReference type="NCBI Taxonomy" id="4097"/>
    <lineage>
        <taxon>Eukaryota</taxon>
        <taxon>Viridiplantae</taxon>
        <taxon>Streptophyta</taxon>
        <taxon>Embryophyta</taxon>
        <taxon>Tracheophyta</taxon>
        <taxon>Spermatophyta</taxon>
        <taxon>Magnoliopsida</taxon>
        <taxon>eudicotyledons</taxon>
        <taxon>Gunneridae</taxon>
        <taxon>Pentapetalae</taxon>
        <taxon>asterids</taxon>
        <taxon>lamiids</taxon>
        <taxon>Solanales</taxon>
        <taxon>Solanaceae</taxon>
        <taxon>Nicotianoideae</taxon>
        <taxon>Nicotianeae</taxon>
        <taxon>Nicotiana</taxon>
    </lineage>
</organism>